<dbReference type="STRING" id="1834191.A5886_000959"/>
<organism evidence="1 2">
    <name type="scientific">Candidatus Enterococcus testudinis</name>
    <dbReference type="NCBI Taxonomy" id="1834191"/>
    <lineage>
        <taxon>Bacteria</taxon>
        <taxon>Bacillati</taxon>
        <taxon>Bacillota</taxon>
        <taxon>Bacilli</taxon>
        <taxon>Lactobacillales</taxon>
        <taxon>Enterococcaceae</taxon>
        <taxon>Enterococcus</taxon>
    </lineage>
</organism>
<comment type="caution">
    <text evidence="1">The sequence shown here is derived from an EMBL/GenBank/DDBJ whole genome shotgun (WGS) entry which is preliminary data.</text>
</comment>
<dbReference type="InterPro" id="IPR013432">
    <property type="entry name" value="Doc_partner"/>
</dbReference>
<evidence type="ECO:0008006" key="3">
    <source>
        <dbReference type="Google" id="ProtNLM"/>
    </source>
</evidence>
<dbReference type="NCBIfam" id="TIGR02609">
    <property type="entry name" value="doc_partner"/>
    <property type="match status" value="1"/>
</dbReference>
<dbReference type="RefSeq" id="WP_086273899.1">
    <property type="nucleotide sequence ID" value="NZ_NGKU01000001.1"/>
</dbReference>
<protein>
    <recommendedName>
        <fullName evidence="3">Addiction module antidote</fullName>
    </recommendedName>
</protein>
<dbReference type="Gene3D" id="2.10.260.10">
    <property type="match status" value="1"/>
</dbReference>
<proteinExistence type="predicted"/>
<evidence type="ECO:0000313" key="2">
    <source>
        <dbReference type="Proteomes" id="UP000195043"/>
    </source>
</evidence>
<accession>A0A242A5J7</accession>
<keyword evidence="2" id="KW-1185">Reference proteome</keyword>
<dbReference type="EMBL" id="NGKU01000001">
    <property type="protein sequence ID" value="OTN75883.1"/>
    <property type="molecule type" value="Genomic_DNA"/>
</dbReference>
<dbReference type="AlphaFoldDB" id="A0A242A5J7"/>
<evidence type="ECO:0000313" key="1">
    <source>
        <dbReference type="EMBL" id="OTN75883.1"/>
    </source>
</evidence>
<dbReference type="Proteomes" id="UP000195043">
    <property type="component" value="Unassembled WGS sequence"/>
</dbReference>
<name>A0A242A5J7_9ENTE</name>
<reference evidence="1 2" key="1">
    <citation type="submission" date="2017-05" db="EMBL/GenBank/DDBJ databases">
        <title>The Genome Sequence of Enterococcus sp. 8G7_MSG3316.</title>
        <authorList>
            <consortium name="The Broad Institute Genomics Platform"/>
            <consortium name="The Broad Institute Genomic Center for Infectious Diseases"/>
            <person name="Earl A."/>
            <person name="Manson A."/>
            <person name="Schwartman J."/>
            <person name="Gilmore M."/>
            <person name="Abouelleil A."/>
            <person name="Cao P."/>
            <person name="Chapman S."/>
            <person name="Cusick C."/>
            <person name="Shea T."/>
            <person name="Young S."/>
            <person name="Neafsey D."/>
            <person name="Nusbaum C."/>
            <person name="Birren B."/>
        </authorList>
    </citation>
    <scope>NUCLEOTIDE SEQUENCE [LARGE SCALE GENOMIC DNA]</scope>
    <source>
        <strain evidence="1 2">8G7_MSG3316</strain>
    </source>
</reference>
<dbReference type="InterPro" id="IPR037914">
    <property type="entry name" value="SpoVT-AbrB_sf"/>
</dbReference>
<dbReference type="OrthoDB" id="2363857at2"/>
<sequence length="80" mass="9045">MMTIEKKSYKIRKSGNSDVTTIPQEVKDRLGVETGGAIRYVFLPDGTIKLEKAQEKVNIDLIVESVMDQYEDAIKDLIDL</sequence>
<dbReference type="SUPFAM" id="SSF89447">
    <property type="entry name" value="AbrB/MazE/MraZ-like"/>
    <property type="match status" value="1"/>
</dbReference>
<gene>
    <name evidence="1" type="ORF">A5886_000959</name>
</gene>